<organism evidence="4">
    <name type="scientific">Candidatus Kentrum sp. TC</name>
    <dbReference type="NCBI Taxonomy" id="2126339"/>
    <lineage>
        <taxon>Bacteria</taxon>
        <taxon>Pseudomonadati</taxon>
        <taxon>Pseudomonadota</taxon>
        <taxon>Gammaproteobacteria</taxon>
        <taxon>Candidatus Kentrum</taxon>
    </lineage>
</organism>
<keyword evidence="4" id="KW-0482">Metalloprotease</keyword>
<proteinExistence type="predicted"/>
<reference evidence="4" key="1">
    <citation type="submission" date="2019-02" db="EMBL/GenBank/DDBJ databases">
        <authorList>
            <person name="Gruber-Vodicka R. H."/>
            <person name="Seah K. B. B."/>
        </authorList>
    </citation>
    <scope>NUCLEOTIDE SEQUENCE</scope>
    <source>
        <strain evidence="4">BECK_BZ123</strain>
    </source>
</reference>
<dbReference type="EMBL" id="CAADFS010000008">
    <property type="protein sequence ID" value="VFK40044.1"/>
    <property type="molecule type" value="Genomic_DNA"/>
</dbReference>
<dbReference type="InterPro" id="IPR008979">
    <property type="entry name" value="Galactose-bd-like_sf"/>
</dbReference>
<keyword evidence="2" id="KW-0378">Hydrolase</keyword>
<sequence length="759" mass="82567">MALSFNGKIFEFTQPDGSKFKVRGWGSQHYAVFETLDGYTVVKDPSTGFFEIAQVSGDGTMLEPALASGRKGNLDGKRSRVQPGLRIGREAARAQGMEGALRMGGRRCDQRREERKNLIKAARMLDGAVMAPPRRATVGDFVGLCLLIDFSDDPGTIPREEIEKFCNEKGYSGFGNNGSVFDYFNDNSIGRCRYTNIVPDYYRAQHPKSYYTDPNIPQGTRARQLIVEALTHLKSNGFDFTPLTADGNGYLYATNVYYAGEVTNNWAQGLWPHAWCLAEPVLLAPGKSAYDYQFTSMGSQLSLGTFCHENGHMLCDYPDFYDYGYESSGVGNYCLMASGGDENNPVHISAYLKRLSGWAKSVTPIGHDQEITLAAGENDFAMFAKDSGEYFLIENRVKSGRDQSLPDEGLAIWHVDESGSNNHEQMTPSQHYELSLEQADGEFRLESTGGHGGDSTDLYGEANKRFADATTPNSKWWNGTASNLEIFDITAPGAAVSFKTKLSEGDSQTVRGESTPGLDIPDNQAGGITDTISIARNALIASAQVTLDISHTYVGDLRVTLQPPKGEAIVLHERQGGPADNIKRTISESEAPDLAKLHGHGTQGDWKLWIQDLAPGDAGALNRWALEFVAVEKSQGSIVLEEAPGAHIPDNDPAGIQRGLSTDAAGNVGGVEVSVNITHTWIGDLRISLRSPGGTEVVLHDRTGKSVDNIIKTYTAATTPELANLSGQSISGEWRLHVSDRVGQDVGKLNDWRLVIGLS</sequence>
<dbReference type="NCBIfam" id="TIGR03296">
    <property type="entry name" value="M6dom_TIGR03296"/>
    <property type="match status" value="1"/>
</dbReference>
<evidence type="ECO:0000259" key="3">
    <source>
        <dbReference type="PROSITE" id="PS51829"/>
    </source>
</evidence>
<dbReference type="PROSITE" id="PS51829">
    <property type="entry name" value="P_HOMO_B"/>
    <property type="match status" value="2"/>
</dbReference>
<dbReference type="Gene3D" id="2.60.120.260">
    <property type="entry name" value="Galactose-binding domain-like"/>
    <property type="match status" value="2"/>
</dbReference>
<dbReference type="AlphaFoldDB" id="A0A450YEU0"/>
<gene>
    <name evidence="4" type="ORF">BECKTC1821D_GA0114238_100835</name>
</gene>
<dbReference type="SUPFAM" id="SSF49785">
    <property type="entry name" value="Galactose-binding domain-like"/>
    <property type="match status" value="2"/>
</dbReference>
<keyword evidence="1 4" id="KW-0645">Protease</keyword>
<protein>
    <submittedName>
        <fullName evidence="4">M6 family metalloprotease domain-containing protein</fullName>
    </submittedName>
</protein>
<dbReference type="PANTHER" id="PTHR41775:SF1">
    <property type="entry name" value="PEPTIDASE M6-LIKE DOMAIN-CONTAINING PROTEIN"/>
    <property type="match status" value="1"/>
</dbReference>
<dbReference type="Pfam" id="PF01483">
    <property type="entry name" value="P_proprotein"/>
    <property type="match status" value="2"/>
</dbReference>
<evidence type="ECO:0000256" key="2">
    <source>
        <dbReference type="ARBA" id="ARBA00022801"/>
    </source>
</evidence>
<evidence type="ECO:0000313" key="4">
    <source>
        <dbReference type="EMBL" id="VFK40044.1"/>
    </source>
</evidence>
<evidence type="ECO:0000256" key="1">
    <source>
        <dbReference type="ARBA" id="ARBA00022670"/>
    </source>
</evidence>
<feature type="domain" description="P/Homo B" evidence="3">
    <location>
        <begin position="629"/>
        <end position="759"/>
    </location>
</feature>
<name>A0A450YEU0_9GAMM</name>
<dbReference type="GO" id="GO:0004252">
    <property type="term" value="F:serine-type endopeptidase activity"/>
    <property type="evidence" value="ECO:0007669"/>
    <property type="project" value="InterPro"/>
</dbReference>
<dbReference type="InterPro" id="IPR008757">
    <property type="entry name" value="Peptidase_M6-like_domain"/>
</dbReference>
<dbReference type="InterPro" id="IPR002884">
    <property type="entry name" value="P_dom"/>
</dbReference>
<accession>A0A450YEU0</accession>
<feature type="domain" description="P/Homo B" evidence="3">
    <location>
        <begin position="505"/>
        <end position="628"/>
    </location>
</feature>
<dbReference type="GO" id="GO:0006508">
    <property type="term" value="P:proteolysis"/>
    <property type="evidence" value="ECO:0007669"/>
    <property type="project" value="UniProtKB-KW"/>
</dbReference>
<dbReference type="PANTHER" id="PTHR41775">
    <property type="entry name" value="SECRETED PROTEIN-RELATED"/>
    <property type="match status" value="1"/>
</dbReference>
<dbReference type="GO" id="GO:0008237">
    <property type="term" value="F:metallopeptidase activity"/>
    <property type="evidence" value="ECO:0007669"/>
    <property type="project" value="UniProtKB-KW"/>
</dbReference>